<protein>
    <submittedName>
        <fullName evidence="2">Uncharacterized protein</fullName>
    </submittedName>
</protein>
<dbReference type="AlphaFoldDB" id="A0A545VFD3"/>
<evidence type="ECO:0000313" key="2">
    <source>
        <dbReference type="EMBL" id="TQW00434.1"/>
    </source>
</evidence>
<feature type="region of interest" description="Disordered" evidence="1">
    <location>
        <begin position="1"/>
        <end position="24"/>
    </location>
</feature>
<evidence type="ECO:0000256" key="1">
    <source>
        <dbReference type="SAM" id="MobiDB-lite"/>
    </source>
</evidence>
<organism evidence="2 3">
    <name type="scientific">Cordyceps javanica</name>
    <dbReference type="NCBI Taxonomy" id="43265"/>
    <lineage>
        <taxon>Eukaryota</taxon>
        <taxon>Fungi</taxon>
        <taxon>Dikarya</taxon>
        <taxon>Ascomycota</taxon>
        <taxon>Pezizomycotina</taxon>
        <taxon>Sordariomycetes</taxon>
        <taxon>Hypocreomycetidae</taxon>
        <taxon>Hypocreales</taxon>
        <taxon>Cordycipitaceae</taxon>
        <taxon>Cordyceps</taxon>
    </lineage>
</organism>
<dbReference type="EMBL" id="SPUK01000001">
    <property type="protein sequence ID" value="TQW00434.1"/>
    <property type="molecule type" value="Genomic_DNA"/>
</dbReference>
<name>A0A545VFD3_9HYPO</name>
<gene>
    <name evidence="2" type="ORF">IF1G_00365</name>
</gene>
<comment type="caution">
    <text evidence="2">The sequence shown here is derived from an EMBL/GenBank/DDBJ whole genome shotgun (WGS) entry which is preliminary data.</text>
</comment>
<reference evidence="2 3" key="1">
    <citation type="journal article" date="2019" name="Appl. Microbiol. Biotechnol.">
        <title>Genome sequence of Isaria javanica and comparative genome analysis insights into family S53 peptidase evolution in fungal entomopathogens.</title>
        <authorList>
            <person name="Lin R."/>
            <person name="Zhang X."/>
            <person name="Xin B."/>
            <person name="Zou M."/>
            <person name="Gao Y."/>
            <person name="Qin F."/>
            <person name="Hu Q."/>
            <person name="Xie B."/>
            <person name="Cheng X."/>
        </authorList>
    </citation>
    <scope>NUCLEOTIDE SEQUENCE [LARGE SCALE GENOMIC DNA]</scope>
    <source>
        <strain evidence="2 3">IJ1G</strain>
    </source>
</reference>
<keyword evidence="3" id="KW-1185">Reference proteome</keyword>
<proteinExistence type="predicted"/>
<evidence type="ECO:0000313" key="3">
    <source>
        <dbReference type="Proteomes" id="UP000315783"/>
    </source>
</evidence>
<accession>A0A545VFD3</accession>
<sequence length="104" mass="11393">MPSEVEDGASADAERLGRESTPWGGCERAVQTRLGHHPQQSSSDQNVLKAYSPLTRILEQVFIIIGAKFLTWRAEPNYANPGDQASGILLVTHVVFLDSQCDLV</sequence>
<dbReference type="Proteomes" id="UP000315783">
    <property type="component" value="Unassembled WGS sequence"/>
</dbReference>